<dbReference type="GO" id="GO:0008236">
    <property type="term" value="F:serine-type peptidase activity"/>
    <property type="evidence" value="ECO:0007669"/>
    <property type="project" value="UniProtKB-KW"/>
</dbReference>
<feature type="chain" id="PRO_5012743600" description="PDZ domain-containing protein" evidence="5">
    <location>
        <begin position="25"/>
        <end position="484"/>
    </location>
</feature>
<evidence type="ECO:0000256" key="3">
    <source>
        <dbReference type="ARBA" id="ARBA00022801"/>
    </source>
</evidence>
<dbReference type="InterPro" id="IPR004447">
    <property type="entry name" value="Peptidase_S41A"/>
</dbReference>
<dbReference type="SUPFAM" id="SSF55383">
    <property type="entry name" value="Copper amine oxidase, domain N"/>
    <property type="match status" value="1"/>
</dbReference>
<dbReference type="InterPro" id="IPR055210">
    <property type="entry name" value="CtpA/B_N"/>
</dbReference>
<dbReference type="InterPro" id="IPR036034">
    <property type="entry name" value="PDZ_sf"/>
</dbReference>
<keyword evidence="2" id="KW-0645">Protease</keyword>
<evidence type="ECO:0000256" key="1">
    <source>
        <dbReference type="ARBA" id="ARBA00009179"/>
    </source>
</evidence>
<evidence type="ECO:0000259" key="6">
    <source>
        <dbReference type="PROSITE" id="PS50106"/>
    </source>
</evidence>
<dbReference type="InterPro" id="IPR029045">
    <property type="entry name" value="ClpP/crotonase-like_dom_sf"/>
</dbReference>
<dbReference type="CDD" id="cd07560">
    <property type="entry name" value="Peptidase_S41_CPP"/>
    <property type="match status" value="1"/>
</dbReference>
<comment type="similarity">
    <text evidence="1">Belongs to the peptidase S41A family.</text>
</comment>
<dbReference type="EMBL" id="MOXJ01000040">
    <property type="protein sequence ID" value="PDO09423.1"/>
    <property type="molecule type" value="Genomic_DNA"/>
</dbReference>
<dbReference type="NCBIfam" id="TIGR00225">
    <property type="entry name" value="prc"/>
    <property type="match status" value="1"/>
</dbReference>
<dbReference type="Pfam" id="PF17820">
    <property type="entry name" value="PDZ_6"/>
    <property type="match status" value="1"/>
</dbReference>
<evidence type="ECO:0000256" key="5">
    <source>
        <dbReference type="SAM" id="SignalP"/>
    </source>
</evidence>
<organism evidence="7 8">
    <name type="scientific">Candidatus Reconcilbacillus cellulovorans</name>
    <dbReference type="NCBI Taxonomy" id="1906605"/>
    <lineage>
        <taxon>Bacteria</taxon>
        <taxon>Bacillati</taxon>
        <taxon>Bacillota</taxon>
        <taxon>Bacilli</taxon>
        <taxon>Bacillales</taxon>
        <taxon>Paenibacillaceae</taxon>
        <taxon>Candidatus Reconcilbacillus</taxon>
    </lineage>
</organism>
<dbReference type="PANTHER" id="PTHR32060:SF30">
    <property type="entry name" value="CARBOXY-TERMINAL PROCESSING PROTEASE CTPA"/>
    <property type="match status" value="1"/>
</dbReference>
<name>A0A2A6DXG5_9BACL</name>
<dbReference type="Gene3D" id="2.30.42.10">
    <property type="match status" value="1"/>
</dbReference>
<dbReference type="GO" id="GO:0030288">
    <property type="term" value="C:outer membrane-bounded periplasmic space"/>
    <property type="evidence" value="ECO:0007669"/>
    <property type="project" value="TreeGrafter"/>
</dbReference>
<dbReference type="AlphaFoldDB" id="A0A2A6DXG5"/>
<dbReference type="Pfam" id="PF03572">
    <property type="entry name" value="Peptidase_S41"/>
    <property type="match status" value="1"/>
</dbReference>
<gene>
    <name evidence="7" type="ORF">BLM47_12700</name>
</gene>
<dbReference type="InterPro" id="IPR041489">
    <property type="entry name" value="PDZ_6"/>
</dbReference>
<dbReference type="GO" id="GO:0004175">
    <property type="term" value="F:endopeptidase activity"/>
    <property type="evidence" value="ECO:0007669"/>
    <property type="project" value="TreeGrafter"/>
</dbReference>
<accession>A0A2A6DXG5</accession>
<evidence type="ECO:0000256" key="2">
    <source>
        <dbReference type="ARBA" id="ARBA00022670"/>
    </source>
</evidence>
<dbReference type="Proteomes" id="UP000243688">
    <property type="component" value="Unassembled WGS sequence"/>
</dbReference>
<evidence type="ECO:0000256" key="4">
    <source>
        <dbReference type="ARBA" id="ARBA00022825"/>
    </source>
</evidence>
<evidence type="ECO:0000313" key="8">
    <source>
        <dbReference type="Proteomes" id="UP000243688"/>
    </source>
</evidence>
<feature type="signal peptide" evidence="5">
    <location>
        <begin position="1"/>
        <end position="24"/>
    </location>
</feature>
<dbReference type="SUPFAM" id="SSF50156">
    <property type="entry name" value="PDZ domain-like"/>
    <property type="match status" value="1"/>
</dbReference>
<proteinExistence type="inferred from homology"/>
<dbReference type="InterPro" id="IPR012854">
    <property type="entry name" value="Cu_amine_oxidase-like_N"/>
</dbReference>
<dbReference type="Pfam" id="PF22694">
    <property type="entry name" value="CtpB_N-like"/>
    <property type="match status" value="1"/>
</dbReference>
<dbReference type="GO" id="GO:0006508">
    <property type="term" value="P:proteolysis"/>
    <property type="evidence" value="ECO:0007669"/>
    <property type="project" value="UniProtKB-KW"/>
</dbReference>
<dbReference type="SUPFAM" id="SSF52096">
    <property type="entry name" value="ClpP/crotonase"/>
    <property type="match status" value="1"/>
</dbReference>
<dbReference type="PROSITE" id="PS50106">
    <property type="entry name" value="PDZ"/>
    <property type="match status" value="1"/>
</dbReference>
<keyword evidence="4" id="KW-0720">Serine protease</keyword>
<comment type="caution">
    <text evidence="7">The sequence shown here is derived from an EMBL/GenBank/DDBJ whole genome shotgun (WGS) entry which is preliminary data.</text>
</comment>
<feature type="domain" description="PDZ" evidence="6">
    <location>
        <begin position="89"/>
        <end position="170"/>
    </location>
</feature>
<sequence>MTRKALFLSLALSVALSAASVVPAFSVPRSHAAQVPAEDAKNRIQEAFDLLYQLHLSAPSKDKLAEAAIRGMVESLNDPYTVYWTKEEYRRFLESLNGQYVGLGIVIENDGGRVRVSEVMPGRPGEAAGLRAGDLIVSIDGKSVDFEHFDEVRASWKAGQKVRIGVERGGARLELEAVLAEVELPRVTGSRVADGIGYVRLTSFAEKTDEQLRAKLAELGNLRALVLDLRGNTGGLLSSAGDVASRFVGSGVLLYTRDQSGVEEKVEFSGVRSFSGRLIVLVDEQTASAAEILAGALQDYGVARVVGVRTYGKGVVQQIYPLGSGDAYLKITVEEYLTPKHRQVNGRGIQPDLVVVGEGAQLATALREAGVESLRLEASEGVCRIMGLDCGGPAPIVRDGRTYVPLRTLAALVGATVMWIGETRTARVVAGGVTVDFAAGGELRLENGVGYADVETFLRKFSGVKWLRTPDGAYEVTAPLSSRP</sequence>
<dbReference type="Gene3D" id="3.30.750.44">
    <property type="match status" value="1"/>
</dbReference>
<dbReference type="GO" id="GO:0007165">
    <property type="term" value="P:signal transduction"/>
    <property type="evidence" value="ECO:0007669"/>
    <property type="project" value="TreeGrafter"/>
</dbReference>
<protein>
    <recommendedName>
        <fullName evidence="6">PDZ domain-containing protein</fullName>
    </recommendedName>
</protein>
<dbReference type="InterPro" id="IPR036582">
    <property type="entry name" value="Mao_N_sf"/>
</dbReference>
<dbReference type="Pfam" id="PF07833">
    <property type="entry name" value="Cu_amine_oxidN1"/>
    <property type="match status" value="1"/>
</dbReference>
<dbReference type="InterPro" id="IPR005151">
    <property type="entry name" value="Tail-specific_protease"/>
</dbReference>
<dbReference type="PANTHER" id="PTHR32060">
    <property type="entry name" value="TAIL-SPECIFIC PROTEASE"/>
    <property type="match status" value="1"/>
</dbReference>
<dbReference type="InterPro" id="IPR001478">
    <property type="entry name" value="PDZ"/>
</dbReference>
<reference evidence="7 8" key="1">
    <citation type="submission" date="2016-12" db="EMBL/GenBank/DDBJ databases">
        <title>Candidatus Reconcilibacillus cellulovorans genome.</title>
        <authorList>
            <person name="Kolinko S."/>
            <person name="Wu Y.-W."/>
            <person name="Tachea F."/>
            <person name="Denzel E."/>
            <person name="Hiras J."/>
            <person name="Baecker N."/>
            <person name="Chan L.J."/>
            <person name="Eichorst S.A."/>
            <person name="Frey D."/>
            <person name="Adams P.D."/>
            <person name="Pray T."/>
            <person name="Tanjore D."/>
            <person name="Petzold C.J."/>
            <person name="Gladden J.M."/>
            <person name="Simmons B.A."/>
            <person name="Singer S.W."/>
        </authorList>
    </citation>
    <scope>NUCLEOTIDE SEQUENCE [LARGE SCALE GENOMIC DNA]</scope>
    <source>
        <strain evidence="7">JTherm</strain>
    </source>
</reference>
<dbReference type="Gene3D" id="3.90.226.10">
    <property type="entry name" value="2-enoyl-CoA Hydratase, Chain A, domain 1"/>
    <property type="match status" value="1"/>
</dbReference>
<keyword evidence="3" id="KW-0378">Hydrolase</keyword>
<evidence type="ECO:0000313" key="7">
    <source>
        <dbReference type="EMBL" id="PDO09423.1"/>
    </source>
</evidence>
<dbReference type="SMART" id="SM00245">
    <property type="entry name" value="TSPc"/>
    <property type="match status" value="1"/>
</dbReference>
<dbReference type="SMART" id="SM00228">
    <property type="entry name" value="PDZ"/>
    <property type="match status" value="1"/>
</dbReference>
<keyword evidence="5" id="KW-0732">Signal</keyword>